<proteinExistence type="predicted"/>
<organism evidence="2 3">
    <name type="scientific">Croceicoccus mobilis</name>
    <dbReference type="NCBI Taxonomy" id="1703339"/>
    <lineage>
        <taxon>Bacteria</taxon>
        <taxon>Pseudomonadati</taxon>
        <taxon>Pseudomonadota</taxon>
        <taxon>Alphaproteobacteria</taxon>
        <taxon>Sphingomonadales</taxon>
        <taxon>Erythrobacteraceae</taxon>
        <taxon>Croceicoccus</taxon>
    </lineage>
</organism>
<evidence type="ECO:0000313" key="3">
    <source>
        <dbReference type="Proteomes" id="UP000612349"/>
    </source>
</evidence>
<reference evidence="2" key="1">
    <citation type="journal article" date="2014" name="Int. J. Syst. Evol. Microbiol.">
        <title>Complete genome sequence of Corynebacterium casei LMG S-19264T (=DSM 44701T), isolated from a smear-ripened cheese.</title>
        <authorList>
            <consortium name="US DOE Joint Genome Institute (JGI-PGF)"/>
            <person name="Walter F."/>
            <person name="Albersmeier A."/>
            <person name="Kalinowski J."/>
            <person name="Ruckert C."/>
        </authorList>
    </citation>
    <scope>NUCLEOTIDE SEQUENCE</scope>
    <source>
        <strain evidence="2">CGMCC 1.15360</strain>
    </source>
</reference>
<evidence type="ECO:0000313" key="2">
    <source>
        <dbReference type="EMBL" id="GGD58118.1"/>
    </source>
</evidence>
<dbReference type="EMBL" id="BMIP01000001">
    <property type="protein sequence ID" value="GGD58118.1"/>
    <property type="molecule type" value="Genomic_DNA"/>
</dbReference>
<reference evidence="2" key="2">
    <citation type="submission" date="2020-09" db="EMBL/GenBank/DDBJ databases">
        <authorList>
            <person name="Sun Q."/>
            <person name="Zhou Y."/>
        </authorList>
    </citation>
    <scope>NUCLEOTIDE SEQUENCE</scope>
    <source>
        <strain evidence="2">CGMCC 1.15360</strain>
    </source>
</reference>
<dbReference type="AlphaFoldDB" id="A0A917DPC1"/>
<gene>
    <name evidence="2" type="ORF">GCM10010990_04310</name>
</gene>
<name>A0A917DPC1_9SPHN</name>
<accession>A0A917DPC1</accession>
<dbReference type="RefSeq" id="WP_066772876.1">
    <property type="nucleotide sequence ID" value="NZ_BMIP01000001.1"/>
</dbReference>
<evidence type="ECO:0000256" key="1">
    <source>
        <dbReference type="SAM" id="MobiDB-lite"/>
    </source>
</evidence>
<keyword evidence="3" id="KW-1185">Reference proteome</keyword>
<feature type="region of interest" description="Disordered" evidence="1">
    <location>
        <begin position="25"/>
        <end position="44"/>
    </location>
</feature>
<dbReference type="OrthoDB" id="7433548at2"/>
<comment type="caution">
    <text evidence="2">The sequence shown here is derived from an EMBL/GenBank/DDBJ whole genome shotgun (WGS) entry which is preliminary data.</text>
</comment>
<dbReference type="Proteomes" id="UP000612349">
    <property type="component" value="Unassembled WGS sequence"/>
</dbReference>
<sequence>MLFWGMIAILALLLVLRLWLGPSSGASPTRESPPVDSPAPEAEEPELWTAGALARLGTEETLEDLAAQGRADKLRGLGYRGDIPGED</sequence>
<protein>
    <submittedName>
        <fullName evidence="2">Uncharacterized protein</fullName>
    </submittedName>
</protein>